<reference evidence="2 3" key="1">
    <citation type="journal article" date="2013" name="Mar. Genomics">
        <title>Expression of sulfatases in Rhodopirellula baltica and the diversity of sulfatases in the genus Rhodopirellula.</title>
        <authorList>
            <person name="Wegner C.E."/>
            <person name="Richter-Heitmann T."/>
            <person name="Klindworth A."/>
            <person name="Klockow C."/>
            <person name="Richter M."/>
            <person name="Achstetter T."/>
            <person name="Glockner F.O."/>
            <person name="Harder J."/>
        </authorList>
    </citation>
    <scope>NUCLEOTIDE SEQUENCE [LARGE SCALE GENOMIC DNA]</scope>
    <source>
        <strain evidence="2 3">SM41</strain>
    </source>
</reference>
<name>M5TSD8_9BACT</name>
<proteinExistence type="predicted"/>
<dbReference type="InterPro" id="IPR029024">
    <property type="entry name" value="TerB-like"/>
</dbReference>
<sequence length="158" mass="17991">MFIQCDDCRSSWDESVLEMDQAAHQLVQEEKFRDEAIRSAVLIALVDDNVSEPEIQSLLELSDVLFDRPIDREELGRLCSIARQAGIQANNYVLTVSKRWTMQQRLLALQGMFLAATATADDVSPEKLKMLHSMRDLLELTDQEFEIAIDDALNYDIA</sequence>
<feature type="domain" description="Co-chaperone DjlA N-terminal" evidence="1">
    <location>
        <begin position="38"/>
        <end position="146"/>
    </location>
</feature>
<dbReference type="PATRIC" id="fig|1263870.3.peg.6855"/>
<dbReference type="Gene3D" id="1.10.3680.10">
    <property type="entry name" value="TerB-like"/>
    <property type="match status" value="1"/>
</dbReference>
<keyword evidence="3" id="KW-1185">Reference proteome</keyword>
<protein>
    <recommendedName>
        <fullName evidence="1">Co-chaperone DjlA N-terminal domain-containing protein</fullName>
    </recommendedName>
</protein>
<comment type="caution">
    <text evidence="2">The sequence shown here is derived from an EMBL/GenBank/DDBJ whole genome shotgun (WGS) entry which is preliminary data.</text>
</comment>
<accession>M5TSD8</accession>
<evidence type="ECO:0000313" key="3">
    <source>
        <dbReference type="Proteomes" id="UP000011885"/>
    </source>
</evidence>
<organism evidence="2 3">
    <name type="scientific">Rhodopirellula sallentina SM41</name>
    <dbReference type="NCBI Taxonomy" id="1263870"/>
    <lineage>
        <taxon>Bacteria</taxon>
        <taxon>Pseudomonadati</taxon>
        <taxon>Planctomycetota</taxon>
        <taxon>Planctomycetia</taxon>
        <taxon>Pirellulales</taxon>
        <taxon>Pirellulaceae</taxon>
        <taxon>Rhodopirellula</taxon>
    </lineage>
</organism>
<gene>
    <name evidence="2" type="ORF">RSSM_06471</name>
</gene>
<dbReference type="AlphaFoldDB" id="M5TSD8"/>
<dbReference type="SUPFAM" id="SSF158682">
    <property type="entry name" value="TerB-like"/>
    <property type="match status" value="1"/>
</dbReference>
<dbReference type="EMBL" id="ANOH01000449">
    <property type="protein sequence ID" value="EMI52075.1"/>
    <property type="molecule type" value="Genomic_DNA"/>
</dbReference>
<evidence type="ECO:0000313" key="2">
    <source>
        <dbReference type="EMBL" id="EMI52075.1"/>
    </source>
</evidence>
<dbReference type="InterPro" id="IPR007791">
    <property type="entry name" value="DjlA_N"/>
</dbReference>
<dbReference type="Pfam" id="PF05099">
    <property type="entry name" value="TerB"/>
    <property type="match status" value="1"/>
</dbReference>
<dbReference type="Proteomes" id="UP000011885">
    <property type="component" value="Unassembled WGS sequence"/>
</dbReference>
<evidence type="ECO:0000259" key="1">
    <source>
        <dbReference type="Pfam" id="PF05099"/>
    </source>
</evidence>